<accession>A0ABP1KH85</accession>
<name>A0ABP1KH85_9EUKA</name>
<dbReference type="Proteomes" id="UP001642409">
    <property type="component" value="Unassembled WGS sequence"/>
</dbReference>
<proteinExistence type="predicted"/>
<dbReference type="Gene3D" id="3.90.70.10">
    <property type="entry name" value="Cysteine proteinases"/>
    <property type="match status" value="1"/>
</dbReference>
<dbReference type="InterPro" id="IPR000668">
    <property type="entry name" value="Peptidase_C1A_C"/>
</dbReference>
<reference evidence="2 3" key="1">
    <citation type="submission" date="2024-07" db="EMBL/GenBank/DDBJ databases">
        <authorList>
            <person name="Akdeniz Z."/>
        </authorList>
    </citation>
    <scope>NUCLEOTIDE SEQUENCE [LARGE SCALE GENOMIC DNA]</scope>
</reference>
<keyword evidence="3" id="KW-1185">Reference proteome</keyword>
<evidence type="ECO:0000313" key="3">
    <source>
        <dbReference type="Proteomes" id="UP001642409"/>
    </source>
</evidence>
<dbReference type="InterPro" id="IPR038765">
    <property type="entry name" value="Papain-like_cys_pep_sf"/>
</dbReference>
<evidence type="ECO:0000259" key="1">
    <source>
        <dbReference type="Pfam" id="PF00112"/>
    </source>
</evidence>
<comment type="caution">
    <text evidence="2">The sequence shown here is derived from an EMBL/GenBank/DDBJ whole genome shotgun (WGS) entry which is preliminary data.</text>
</comment>
<feature type="domain" description="Peptidase C1A papain C-terminal" evidence="1">
    <location>
        <begin position="44"/>
        <end position="79"/>
    </location>
</feature>
<sequence>MRYDIEIRLIILDIQYQIYVYDPYGFDNSVNLTDDNQNRHYFYDQNNHLVIIVGWVSEENTVDGVTKNETFWIMQNSWGINQVWICGLS</sequence>
<gene>
    <name evidence="2" type="ORF">HINF_LOCUS49309</name>
</gene>
<protein>
    <submittedName>
        <fullName evidence="2">Dipeptidyl-peptidase_I</fullName>
    </submittedName>
</protein>
<dbReference type="EMBL" id="CAXDID020000231">
    <property type="protein sequence ID" value="CAL6060612.1"/>
    <property type="molecule type" value="Genomic_DNA"/>
</dbReference>
<evidence type="ECO:0000313" key="2">
    <source>
        <dbReference type="EMBL" id="CAL6060612.1"/>
    </source>
</evidence>
<dbReference type="Pfam" id="PF00112">
    <property type="entry name" value="Peptidase_C1"/>
    <property type="match status" value="1"/>
</dbReference>
<organism evidence="2 3">
    <name type="scientific">Hexamita inflata</name>
    <dbReference type="NCBI Taxonomy" id="28002"/>
    <lineage>
        <taxon>Eukaryota</taxon>
        <taxon>Metamonada</taxon>
        <taxon>Diplomonadida</taxon>
        <taxon>Hexamitidae</taxon>
        <taxon>Hexamitinae</taxon>
        <taxon>Hexamita</taxon>
    </lineage>
</organism>
<dbReference type="SUPFAM" id="SSF54001">
    <property type="entry name" value="Cysteine proteinases"/>
    <property type="match status" value="1"/>
</dbReference>